<dbReference type="Proteomes" id="UP000813068">
    <property type="component" value="Unassembled WGS sequence"/>
</dbReference>
<evidence type="ECO:0000313" key="7">
    <source>
        <dbReference type="EMBL" id="MBV2132715.1"/>
    </source>
</evidence>
<proteinExistence type="inferred from homology"/>
<feature type="transmembrane region" description="Helical" evidence="6">
    <location>
        <begin position="45"/>
        <end position="65"/>
    </location>
</feature>
<name>A0ABS6MVD3_9GAMM</name>
<feature type="transmembrane region" description="Helical" evidence="6">
    <location>
        <begin position="174"/>
        <end position="194"/>
    </location>
</feature>
<reference evidence="7 8" key="1">
    <citation type="submission" date="2021-06" db="EMBL/GenBank/DDBJ databases">
        <title>Differences between aerobic and microaerobic xylene degrading microbial communities.</title>
        <authorList>
            <person name="Banerjee S."/>
            <person name="Tancsics A."/>
        </authorList>
    </citation>
    <scope>NUCLEOTIDE SEQUENCE [LARGE SCALE GENOMIC DNA]</scope>
    <source>
        <strain evidence="7 8">MAP12</strain>
    </source>
</reference>
<feature type="transmembrane region" description="Helical" evidence="6">
    <location>
        <begin position="77"/>
        <end position="99"/>
    </location>
</feature>
<dbReference type="PANTHER" id="PTHR43701:SF2">
    <property type="entry name" value="MEMBRANE TRANSPORTER PROTEIN YJNA-RELATED"/>
    <property type="match status" value="1"/>
</dbReference>
<keyword evidence="3 6" id="KW-0812">Transmembrane</keyword>
<dbReference type="PANTHER" id="PTHR43701">
    <property type="entry name" value="MEMBRANE TRANSPORTER PROTEIN MJ0441-RELATED"/>
    <property type="match status" value="1"/>
</dbReference>
<keyword evidence="8" id="KW-1185">Reference proteome</keyword>
<comment type="subcellular location">
    <subcellularLocation>
        <location evidence="6">Cell membrane</location>
        <topology evidence="6">Multi-pass membrane protein</topology>
    </subcellularLocation>
    <subcellularLocation>
        <location evidence="1">Membrane</location>
        <topology evidence="1">Multi-pass membrane protein</topology>
    </subcellularLocation>
</comment>
<feature type="transmembrane region" description="Helical" evidence="6">
    <location>
        <begin position="12"/>
        <end position="39"/>
    </location>
</feature>
<keyword evidence="6" id="KW-1003">Cell membrane</keyword>
<evidence type="ECO:0000313" key="8">
    <source>
        <dbReference type="Proteomes" id="UP000813068"/>
    </source>
</evidence>
<sequence>MTLLQFFFDVALGLLLGTLGGLFGIGGGLLAIPALGLLFGLDQQLAQGTALVMVVPNVLLALWRYHQRNRIDWRHALLLALSSFCLAWVGSAVAVGLDAGVMRRGFVGFLLVLAAWNLVQLFLRPGAGTTELSRPWPWLGVLGGGAGLLGGLFGVGGAVLATPILTLLFGVSQVVAQGMSLALAAPSTAVTLITYAAHGQVAWLTGIPLAVGGLLSISWGVKLAHVLPQRLLRVLFTLFLLLCALLLGLKA</sequence>
<dbReference type="Pfam" id="PF01925">
    <property type="entry name" value="TauE"/>
    <property type="match status" value="1"/>
</dbReference>
<dbReference type="EMBL" id="JAHRGL010000018">
    <property type="protein sequence ID" value="MBV2132715.1"/>
    <property type="molecule type" value="Genomic_DNA"/>
</dbReference>
<keyword evidence="4 6" id="KW-1133">Transmembrane helix</keyword>
<feature type="transmembrane region" description="Helical" evidence="6">
    <location>
        <begin position="201"/>
        <end position="219"/>
    </location>
</feature>
<comment type="caution">
    <text evidence="7">The sequence shown here is derived from an EMBL/GenBank/DDBJ whole genome shotgun (WGS) entry which is preliminary data.</text>
</comment>
<keyword evidence="5 6" id="KW-0472">Membrane</keyword>
<protein>
    <recommendedName>
        <fullName evidence="6">Probable membrane transporter protein</fullName>
    </recommendedName>
</protein>
<dbReference type="InterPro" id="IPR002781">
    <property type="entry name" value="TM_pro_TauE-like"/>
</dbReference>
<dbReference type="RefSeq" id="WP_217681183.1">
    <property type="nucleotide sequence ID" value="NZ_JAHRGL010000018.1"/>
</dbReference>
<evidence type="ECO:0000256" key="5">
    <source>
        <dbReference type="ARBA" id="ARBA00023136"/>
    </source>
</evidence>
<evidence type="ECO:0000256" key="3">
    <source>
        <dbReference type="ARBA" id="ARBA00022692"/>
    </source>
</evidence>
<evidence type="ECO:0000256" key="6">
    <source>
        <dbReference type="RuleBase" id="RU363041"/>
    </source>
</evidence>
<feature type="transmembrane region" description="Helical" evidence="6">
    <location>
        <begin position="105"/>
        <end position="123"/>
    </location>
</feature>
<comment type="similarity">
    <text evidence="2 6">Belongs to the 4-toluene sulfonate uptake permease (TSUP) (TC 2.A.102) family.</text>
</comment>
<evidence type="ECO:0000256" key="1">
    <source>
        <dbReference type="ARBA" id="ARBA00004141"/>
    </source>
</evidence>
<evidence type="ECO:0000256" key="2">
    <source>
        <dbReference type="ARBA" id="ARBA00009142"/>
    </source>
</evidence>
<evidence type="ECO:0000256" key="4">
    <source>
        <dbReference type="ARBA" id="ARBA00022989"/>
    </source>
</evidence>
<gene>
    <name evidence="7" type="ORF">KRX52_07840</name>
</gene>
<feature type="transmembrane region" description="Helical" evidence="6">
    <location>
        <begin position="135"/>
        <end position="168"/>
    </location>
</feature>
<dbReference type="InterPro" id="IPR051598">
    <property type="entry name" value="TSUP/Inactive_protease-like"/>
</dbReference>
<organism evidence="7 8">
    <name type="scientific">Geopseudomonas aromaticivorans</name>
    <dbReference type="NCBI Taxonomy" id="2849492"/>
    <lineage>
        <taxon>Bacteria</taxon>
        <taxon>Pseudomonadati</taxon>
        <taxon>Pseudomonadota</taxon>
        <taxon>Gammaproteobacteria</taxon>
        <taxon>Pseudomonadales</taxon>
        <taxon>Pseudomonadaceae</taxon>
        <taxon>Geopseudomonas</taxon>
    </lineage>
</organism>
<feature type="transmembrane region" description="Helical" evidence="6">
    <location>
        <begin position="231"/>
        <end position="249"/>
    </location>
</feature>
<accession>A0ABS6MVD3</accession>